<keyword evidence="5" id="KW-0732">Signal</keyword>
<dbReference type="EMBL" id="QEAP01000053">
    <property type="protein sequence ID" value="TPX76240.1"/>
    <property type="molecule type" value="Genomic_DNA"/>
</dbReference>
<evidence type="ECO:0000313" key="7">
    <source>
        <dbReference type="EMBL" id="TPX76240.1"/>
    </source>
</evidence>
<evidence type="ECO:0000256" key="2">
    <source>
        <dbReference type="PROSITE-ProRule" id="PRU00192"/>
    </source>
</evidence>
<dbReference type="Proteomes" id="UP000320333">
    <property type="component" value="Unassembled WGS sequence"/>
</dbReference>
<proteinExistence type="predicted"/>
<comment type="caution">
    <text evidence="7">The sequence shown here is derived from an EMBL/GenBank/DDBJ whole genome shotgun (WGS) entry which is preliminary data.</text>
</comment>
<protein>
    <recommendedName>
        <fullName evidence="6">SH3 domain-containing protein</fullName>
    </recommendedName>
</protein>
<dbReference type="InterPro" id="IPR001452">
    <property type="entry name" value="SH3_domain"/>
</dbReference>
<dbReference type="SMART" id="SM00326">
    <property type="entry name" value="SH3"/>
    <property type="match status" value="1"/>
</dbReference>
<feature type="domain" description="SH3" evidence="6">
    <location>
        <begin position="383"/>
        <end position="444"/>
    </location>
</feature>
<gene>
    <name evidence="7" type="ORF">CcCBS67573_g02499</name>
</gene>
<keyword evidence="4" id="KW-0472">Membrane</keyword>
<accession>A0A507FKK2</accession>
<name>A0A507FKK2_9FUNG</name>
<dbReference type="PROSITE" id="PS50002">
    <property type="entry name" value="SH3"/>
    <property type="match status" value="1"/>
</dbReference>
<dbReference type="OrthoDB" id="5340910at2759"/>
<feature type="chain" id="PRO_5021355751" description="SH3 domain-containing protein" evidence="5">
    <location>
        <begin position="17"/>
        <end position="450"/>
    </location>
</feature>
<dbReference type="STRING" id="246404.A0A507FKK2"/>
<evidence type="ECO:0000313" key="8">
    <source>
        <dbReference type="Proteomes" id="UP000320333"/>
    </source>
</evidence>
<evidence type="ECO:0000256" key="4">
    <source>
        <dbReference type="SAM" id="Phobius"/>
    </source>
</evidence>
<dbReference type="Pfam" id="PF00018">
    <property type="entry name" value="SH3_1"/>
    <property type="match status" value="1"/>
</dbReference>
<evidence type="ECO:0000259" key="6">
    <source>
        <dbReference type="PROSITE" id="PS50002"/>
    </source>
</evidence>
<organism evidence="7 8">
    <name type="scientific">Chytriomyces confervae</name>
    <dbReference type="NCBI Taxonomy" id="246404"/>
    <lineage>
        <taxon>Eukaryota</taxon>
        <taxon>Fungi</taxon>
        <taxon>Fungi incertae sedis</taxon>
        <taxon>Chytridiomycota</taxon>
        <taxon>Chytridiomycota incertae sedis</taxon>
        <taxon>Chytridiomycetes</taxon>
        <taxon>Chytridiales</taxon>
        <taxon>Chytriomycetaceae</taxon>
        <taxon>Chytriomyces</taxon>
    </lineage>
</organism>
<keyword evidence="1 2" id="KW-0728">SH3 domain</keyword>
<feature type="transmembrane region" description="Helical" evidence="4">
    <location>
        <begin position="280"/>
        <end position="301"/>
    </location>
</feature>
<keyword evidence="8" id="KW-1185">Reference proteome</keyword>
<sequence>MIGAVLNLATLAAASAAHTGVSRHSAAKEGGKCISIDATSVCAPWSSQALIDVTAVSAHYGANLATASDWASAVSASGSPDYFAKVLNCPGLDAVHFMRSYICIRDIYALSLECGNKPPSPPPCSDTCDEFSQSIALALNDPSTCPTLAGPKAAPGWEGARTAALASGEACRKLTASWGGDVSDDSCSESVTEDYNACGFAGNSLASQEFCGNFPQESKPICCSHVKAPTSALRKSAHFNSYIESVAGGSNIRAASQPSNTNEQNQGPPPPPPSGLSGGAIAAIVIVCVLVICAVAAVFVVSKRHTLFDIDHPINRVLGSSGRRTSIKRGASMYKRDRGELSQYRHHLHSSNSMEYSSVKSESNETLLSPSNLSAVPGTTFSLGGAEKRVVLEYTANLPDELSLRVGETVSIVEMFDDGWIRGVHVRTNKKGLFPSQCVGITPPPAVNRY</sequence>
<dbReference type="Gene3D" id="2.30.30.40">
    <property type="entry name" value="SH3 Domains"/>
    <property type="match status" value="1"/>
</dbReference>
<dbReference type="SUPFAM" id="SSF50044">
    <property type="entry name" value="SH3-domain"/>
    <property type="match status" value="1"/>
</dbReference>
<keyword evidence="4" id="KW-1133">Transmembrane helix</keyword>
<evidence type="ECO:0000256" key="5">
    <source>
        <dbReference type="SAM" id="SignalP"/>
    </source>
</evidence>
<evidence type="ECO:0000256" key="3">
    <source>
        <dbReference type="SAM" id="MobiDB-lite"/>
    </source>
</evidence>
<feature type="signal peptide" evidence="5">
    <location>
        <begin position="1"/>
        <end position="16"/>
    </location>
</feature>
<feature type="region of interest" description="Disordered" evidence="3">
    <location>
        <begin position="252"/>
        <end position="274"/>
    </location>
</feature>
<keyword evidence="4" id="KW-0812">Transmembrane</keyword>
<evidence type="ECO:0000256" key="1">
    <source>
        <dbReference type="ARBA" id="ARBA00022443"/>
    </source>
</evidence>
<reference evidence="7 8" key="1">
    <citation type="journal article" date="2019" name="Sci. Rep.">
        <title>Comparative genomics of chytrid fungi reveal insights into the obligate biotrophic and pathogenic lifestyle of Synchytrium endobioticum.</title>
        <authorList>
            <person name="van de Vossenberg B.T.L.H."/>
            <person name="Warris S."/>
            <person name="Nguyen H.D.T."/>
            <person name="van Gent-Pelzer M.P.E."/>
            <person name="Joly D.L."/>
            <person name="van de Geest H.C."/>
            <person name="Bonants P.J.M."/>
            <person name="Smith D.S."/>
            <person name="Levesque C.A."/>
            <person name="van der Lee T.A.J."/>
        </authorList>
    </citation>
    <scope>NUCLEOTIDE SEQUENCE [LARGE SCALE GENOMIC DNA]</scope>
    <source>
        <strain evidence="7 8">CBS 675.73</strain>
    </source>
</reference>
<dbReference type="AlphaFoldDB" id="A0A507FKK2"/>
<feature type="compositionally biased region" description="Polar residues" evidence="3">
    <location>
        <begin position="253"/>
        <end position="266"/>
    </location>
</feature>
<dbReference type="InterPro" id="IPR036028">
    <property type="entry name" value="SH3-like_dom_sf"/>
</dbReference>